<feature type="transmembrane region" description="Helical" evidence="15">
    <location>
        <begin position="374"/>
        <end position="397"/>
    </location>
</feature>
<feature type="region of interest" description="Disordered" evidence="14">
    <location>
        <begin position="260"/>
        <end position="286"/>
    </location>
</feature>
<feature type="transmembrane region" description="Helical" evidence="15">
    <location>
        <begin position="339"/>
        <end position="362"/>
    </location>
</feature>
<protein>
    <submittedName>
        <fullName evidence="17">Methionyl-tRNA synthetase</fullName>
    </submittedName>
</protein>
<dbReference type="FunFam" id="3.30.420.40:FF:000050">
    <property type="entry name" value="Actin, alpha skeletal muscle"/>
    <property type="match status" value="1"/>
</dbReference>
<evidence type="ECO:0000256" key="11">
    <source>
        <dbReference type="ARBA" id="ARBA00023136"/>
    </source>
</evidence>
<dbReference type="GO" id="GO:0003779">
    <property type="term" value="F:actin binding"/>
    <property type="evidence" value="ECO:0007669"/>
    <property type="project" value="UniProtKB-KW"/>
</dbReference>
<keyword evidence="12" id="KW-0009">Actin-binding</keyword>
<dbReference type="PROSITE" id="PS50850">
    <property type="entry name" value="MFS"/>
    <property type="match status" value="1"/>
</dbReference>
<feature type="region of interest" description="Disordered" evidence="14">
    <location>
        <begin position="610"/>
        <end position="630"/>
    </location>
</feature>
<dbReference type="CDD" id="cd10220">
    <property type="entry name" value="ASKHA_NBD_Arp2"/>
    <property type="match status" value="1"/>
</dbReference>
<evidence type="ECO:0000256" key="1">
    <source>
        <dbReference type="ARBA" id="ARBA00004141"/>
    </source>
</evidence>
<feature type="transmembrane region" description="Helical" evidence="15">
    <location>
        <begin position="309"/>
        <end position="333"/>
    </location>
</feature>
<feature type="transmembrane region" description="Helical" evidence="15">
    <location>
        <begin position="470"/>
        <end position="489"/>
    </location>
</feature>
<keyword evidence="18" id="KW-1185">Reference proteome</keyword>
<accession>A0AB34FCV3</accession>
<organism evidence="17 18">
    <name type="scientific">Purpureocillium lavendulum</name>
    <dbReference type="NCBI Taxonomy" id="1247861"/>
    <lineage>
        <taxon>Eukaryota</taxon>
        <taxon>Fungi</taxon>
        <taxon>Dikarya</taxon>
        <taxon>Ascomycota</taxon>
        <taxon>Pezizomycotina</taxon>
        <taxon>Sordariomycetes</taxon>
        <taxon>Hypocreomycetidae</taxon>
        <taxon>Hypocreales</taxon>
        <taxon>Ophiocordycipitaceae</taxon>
        <taxon>Purpureocillium</taxon>
    </lineage>
</organism>
<dbReference type="GO" id="GO:0034314">
    <property type="term" value="P:Arp2/3 complex-mediated actin nucleation"/>
    <property type="evidence" value="ECO:0007669"/>
    <property type="project" value="UniProtKB-ARBA"/>
</dbReference>
<dbReference type="InterPro" id="IPR036259">
    <property type="entry name" value="MFS_trans_sf"/>
</dbReference>
<keyword evidence="9" id="KW-0067">ATP-binding</keyword>
<dbReference type="PROSITE" id="PS01132">
    <property type="entry name" value="ACTINS_ACT_LIKE"/>
    <property type="match status" value="1"/>
</dbReference>
<dbReference type="InterPro" id="IPR020902">
    <property type="entry name" value="Actin/actin-like_CS"/>
</dbReference>
<gene>
    <name evidence="17" type="primary">ACTR2</name>
    <name evidence="17" type="ORF">O9K51_10236</name>
</gene>
<dbReference type="InterPro" id="IPR003663">
    <property type="entry name" value="Sugar/inositol_transpt"/>
</dbReference>
<evidence type="ECO:0000256" key="3">
    <source>
        <dbReference type="ARBA" id="ARBA00010121"/>
    </source>
</evidence>
<dbReference type="InterPro" id="IPR005828">
    <property type="entry name" value="MFS_sugar_transport-like"/>
</dbReference>
<keyword evidence="6" id="KW-0963">Cytoplasm</keyword>
<dbReference type="FunFam" id="3.90.640.10:FF:000005">
    <property type="entry name" value="Actin-related protein 2"/>
    <property type="match status" value="1"/>
</dbReference>
<keyword evidence="10 15" id="KW-1133">Transmembrane helix</keyword>
<dbReference type="SUPFAM" id="SSF53067">
    <property type="entry name" value="Actin-like ATPase domain"/>
    <property type="match status" value="2"/>
</dbReference>
<dbReference type="GO" id="GO:0022857">
    <property type="term" value="F:transmembrane transporter activity"/>
    <property type="evidence" value="ECO:0007669"/>
    <property type="project" value="InterPro"/>
</dbReference>
<dbReference type="GO" id="GO:0005524">
    <property type="term" value="F:ATP binding"/>
    <property type="evidence" value="ECO:0007669"/>
    <property type="project" value="UniProtKB-KW"/>
</dbReference>
<dbReference type="InterPro" id="IPR004000">
    <property type="entry name" value="Actin"/>
</dbReference>
<evidence type="ECO:0000256" key="2">
    <source>
        <dbReference type="ARBA" id="ARBA00004245"/>
    </source>
</evidence>
<evidence type="ECO:0000256" key="9">
    <source>
        <dbReference type="ARBA" id="ARBA00022840"/>
    </source>
</evidence>
<feature type="transmembrane region" description="Helical" evidence="15">
    <location>
        <begin position="439"/>
        <end position="458"/>
    </location>
</feature>
<keyword evidence="5" id="KW-0813">Transport</keyword>
<keyword evidence="8" id="KW-0547">Nucleotide-binding</keyword>
<evidence type="ECO:0000256" key="12">
    <source>
        <dbReference type="ARBA" id="ARBA00023203"/>
    </source>
</evidence>
<keyword evidence="7 15" id="KW-0812">Transmembrane</keyword>
<comment type="subcellular location">
    <subcellularLocation>
        <location evidence="2">Cytoplasm</location>
        <location evidence="2">Cytoskeleton</location>
    </subcellularLocation>
    <subcellularLocation>
        <location evidence="1">Membrane</location>
        <topology evidence="1">Multi-pass membrane protein</topology>
    </subcellularLocation>
</comment>
<feature type="domain" description="Major facilitator superfamily (MFS) profile" evidence="16">
    <location>
        <begin position="14"/>
        <end position="495"/>
    </location>
</feature>
<dbReference type="Pfam" id="PF00022">
    <property type="entry name" value="Actin"/>
    <property type="match status" value="1"/>
</dbReference>
<dbReference type="PROSITE" id="PS00217">
    <property type="entry name" value="SUGAR_TRANSPORT_2"/>
    <property type="match status" value="1"/>
</dbReference>
<name>A0AB34FCV3_9HYPO</name>
<comment type="caution">
    <text evidence="17">The sequence shown here is derived from an EMBL/GenBank/DDBJ whole genome shotgun (WGS) entry which is preliminary data.</text>
</comment>
<feature type="transmembrane region" description="Helical" evidence="15">
    <location>
        <begin position="7"/>
        <end position="27"/>
    </location>
</feature>
<feature type="transmembrane region" description="Helical" evidence="15">
    <location>
        <begin position="82"/>
        <end position="105"/>
    </location>
</feature>
<evidence type="ECO:0000256" key="10">
    <source>
        <dbReference type="ARBA" id="ARBA00022989"/>
    </source>
</evidence>
<dbReference type="PANTHER" id="PTHR11937">
    <property type="entry name" value="ACTIN"/>
    <property type="match status" value="1"/>
</dbReference>
<comment type="similarity">
    <text evidence="4">Belongs to the major facilitator superfamily. Sugar transporter (TC 2.A.1.1) family.</text>
</comment>
<dbReference type="InterPro" id="IPR043129">
    <property type="entry name" value="ATPase_NBD"/>
</dbReference>
<sequence length="1105" mass="118548">MVCLHDITFYLVSIIAIATLGPLQFGFHLAELNAPQDVITCRKKTISTAARLAAWVHSSKPKPGGDQAGLGLLPDCIPMTEAAFATVSSVFTLGGLVGALCAGPLSSRRGRLPAMRATALCYVAGALVETLAGRVWLLALGRLLAGLGAGASTVIVPLYISEVSPPDERGLFGAMTQVSINVGILATQTLGFFLSHGAAWRWILAVGACVAVSQAVGLLAVPESPAWTAAHGDPVKAKATLQRIRGRGFDIHGEVAAWDHERRTSDDEEEGLLARPDAVPSSPSSVRSHKAPVHLGFFQVVADPLYRPAIVAVVGIMVAQQFCGINSIIMYSVSLLADLLPISSALLTILISVVNLGMTIACSPLPDRLGRKTCLLISIIGQGSSSFVLAFSIVYGIKMLSAIAVLFFVAFFAVGLGPVPFIMASELVGQEAVGATQSWCLAANYVATFIVAQFFPIVNTALNNALGGKGWVYFLFAALAAMSAVFVSWRVPETKGKKDADDVHDASLDAVYDVEVVGHLVAMDLARRGADRLFQPGHAAAPHDDAAHVRLLQQPPGRGAEPVANLVGRQAVHLPGGEPRGEGAGELRARARRLDAVRQVLLPELARGDDSPLRARAGERDGGLHAGLEDARHGEPIAQVLELADERVHAEAGDEHGIVVARVDGPLVVDVLPDARGAAVYVVLVVDAGAAAAGAGVGHDVEGLQPCGRHVTSRPPVLDGGTGFLKVGYAAQNFPEHQFPSIVGRPILRSEERFSGGADGAADVVIKDIMCGDEAAAARTMLQISYPMENGIVKKWDDMQHLWDYTFFEKLKVDTQGQKILLTEPPMNPLKNREQMCEVMFDRYGFGGVYVAIQAVLALYAQGLSSGVVVDSGDGVTHIVPVYESVVLNHLTKRLDVAGRDVTRNLIKLLLRRGYALNRTADFETVRQIKEKLCYVSYDLELDKRLSEDTTTLVEDYTLPDGRVIRVGSERFEAPECLFQPHLVDSESPGLGEFLFNTIQAADVDIRASLFKAIVLSGGSSMYPGLPSRLEKELKQLWLTRALRGDPERLGKFKVRIEDPPRRRHMVFLGGAVLANIMADNESMWVTKAEWEEQGARVLEKLGPR</sequence>
<dbReference type="Gene3D" id="3.30.420.40">
    <property type="match status" value="2"/>
</dbReference>
<evidence type="ECO:0000256" key="6">
    <source>
        <dbReference type="ARBA" id="ARBA00022490"/>
    </source>
</evidence>
<feature type="transmembrane region" description="Helical" evidence="15">
    <location>
        <begin position="403"/>
        <end position="427"/>
    </location>
</feature>
<evidence type="ECO:0000259" key="16">
    <source>
        <dbReference type="PROSITE" id="PS50850"/>
    </source>
</evidence>
<dbReference type="Proteomes" id="UP001163105">
    <property type="component" value="Unassembled WGS sequence"/>
</dbReference>
<dbReference type="Pfam" id="PF00083">
    <property type="entry name" value="Sugar_tr"/>
    <property type="match status" value="1"/>
</dbReference>
<evidence type="ECO:0000256" key="15">
    <source>
        <dbReference type="SAM" id="Phobius"/>
    </source>
</evidence>
<evidence type="ECO:0000313" key="18">
    <source>
        <dbReference type="Proteomes" id="UP001163105"/>
    </source>
</evidence>
<dbReference type="EMBL" id="JAQHRD010000013">
    <property type="protein sequence ID" value="KAJ6437263.1"/>
    <property type="molecule type" value="Genomic_DNA"/>
</dbReference>
<evidence type="ECO:0000256" key="7">
    <source>
        <dbReference type="ARBA" id="ARBA00022692"/>
    </source>
</evidence>
<dbReference type="GO" id="GO:0016020">
    <property type="term" value="C:membrane"/>
    <property type="evidence" value="ECO:0007669"/>
    <property type="project" value="UniProtKB-SubCell"/>
</dbReference>
<dbReference type="GO" id="GO:0005856">
    <property type="term" value="C:cytoskeleton"/>
    <property type="evidence" value="ECO:0007669"/>
    <property type="project" value="UniProtKB-SubCell"/>
</dbReference>
<keyword evidence="13" id="KW-0206">Cytoskeleton</keyword>
<evidence type="ECO:0000256" key="5">
    <source>
        <dbReference type="ARBA" id="ARBA00022448"/>
    </source>
</evidence>
<dbReference type="InterPro" id="IPR005829">
    <property type="entry name" value="Sugar_transporter_CS"/>
</dbReference>
<keyword evidence="11 15" id="KW-0472">Membrane</keyword>
<dbReference type="Gene3D" id="3.90.640.10">
    <property type="entry name" value="Actin, Chain A, domain 4"/>
    <property type="match status" value="1"/>
</dbReference>
<comment type="similarity">
    <text evidence="3">Belongs to the actin family. ARP2 subfamily.</text>
</comment>
<feature type="transmembrane region" description="Helical" evidence="15">
    <location>
        <begin position="172"/>
        <end position="194"/>
    </location>
</feature>
<dbReference type="SMART" id="SM00268">
    <property type="entry name" value="ACTIN"/>
    <property type="match status" value="1"/>
</dbReference>
<evidence type="ECO:0000256" key="4">
    <source>
        <dbReference type="ARBA" id="ARBA00010992"/>
    </source>
</evidence>
<dbReference type="AlphaFoldDB" id="A0AB34FCV3"/>
<proteinExistence type="inferred from homology"/>
<feature type="transmembrane region" description="Helical" evidence="15">
    <location>
        <begin position="200"/>
        <end position="221"/>
    </location>
</feature>
<dbReference type="NCBIfam" id="TIGR00879">
    <property type="entry name" value="SP"/>
    <property type="match status" value="1"/>
</dbReference>
<evidence type="ECO:0000256" key="8">
    <source>
        <dbReference type="ARBA" id="ARBA00022741"/>
    </source>
</evidence>
<reference evidence="17" key="1">
    <citation type="submission" date="2023-01" db="EMBL/GenBank/DDBJ databases">
        <title>The growth and conidiation of Purpureocillium lavendulum are regulated by nitrogen source and histone H3K14 acetylation.</title>
        <authorList>
            <person name="Tang P."/>
            <person name="Han J."/>
            <person name="Zhang C."/>
            <person name="Tang P."/>
            <person name="Qi F."/>
            <person name="Zhang K."/>
            <person name="Liang L."/>
        </authorList>
    </citation>
    <scope>NUCLEOTIDE SEQUENCE</scope>
    <source>
        <strain evidence="17">YMF1.00683</strain>
    </source>
</reference>
<dbReference type="PRINTS" id="PR00190">
    <property type="entry name" value="ACTIN"/>
</dbReference>
<evidence type="ECO:0000256" key="14">
    <source>
        <dbReference type="SAM" id="MobiDB-lite"/>
    </source>
</evidence>
<feature type="transmembrane region" description="Helical" evidence="15">
    <location>
        <begin position="143"/>
        <end position="160"/>
    </location>
</feature>
<evidence type="ECO:0000313" key="17">
    <source>
        <dbReference type="EMBL" id="KAJ6437263.1"/>
    </source>
</evidence>
<dbReference type="InterPro" id="IPR020846">
    <property type="entry name" value="MFS_dom"/>
</dbReference>
<dbReference type="Gene3D" id="1.20.1250.20">
    <property type="entry name" value="MFS general substrate transporter like domains"/>
    <property type="match status" value="1"/>
</dbReference>
<evidence type="ECO:0000256" key="13">
    <source>
        <dbReference type="ARBA" id="ARBA00023212"/>
    </source>
</evidence>
<dbReference type="SUPFAM" id="SSF103473">
    <property type="entry name" value="MFS general substrate transporter"/>
    <property type="match status" value="1"/>
</dbReference>